<dbReference type="EMBL" id="CP014584">
    <property type="protein sequence ID" value="ANZ73414.1"/>
    <property type="molecule type" value="Genomic_DNA"/>
</dbReference>
<feature type="domain" description="CWF21" evidence="9">
    <location>
        <begin position="65"/>
        <end position="112"/>
    </location>
</feature>
<keyword evidence="7" id="KW-0539">Nucleus</keyword>
<evidence type="ECO:0000256" key="5">
    <source>
        <dbReference type="ARBA" id="ARBA00022728"/>
    </source>
</evidence>
<feature type="compositionally biased region" description="Basic and acidic residues" evidence="8">
    <location>
        <begin position="125"/>
        <end position="139"/>
    </location>
</feature>
<evidence type="ECO:0000256" key="4">
    <source>
        <dbReference type="ARBA" id="ARBA00022664"/>
    </source>
</evidence>
<comment type="subcellular location">
    <subcellularLocation>
        <location evidence="1">Nucleus</location>
    </subcellularLocation>
</comment>
<feature type="compositionally biased region" description="Polar residues" evidence="8">
    <location>
        <begin position="141"/>
        <end position="150"/>
    </location>
</feature>
<comment type="similarity">
    <text evidence="2">Belongs to the CWC21 family.</text>
</comment>
<proteinExistence type="inferred from homology"/>
<dbReference type="PANTHER" id="PTHR36562">
    <property type="entry name" value="SERINE/ARGININE REPETITIVE MATRIX 2"/>
    <property type="match status" value="1"/>
</dbReference>
<dbReference type="CDD" id="cd21372">
    <property type="entry name" value="cwf21_CWC21-like"/>
    <property type="match status" value="1"/>
</dbReference>
<dbReference type="OrthoDB" id="10267305at2759"/>
<evidence type="ECO:0000313" key="10">
    <source>
        <dbReference type="EMBL" id="ANZ73414.1"/>
    </source>
</evidence>
<reference evidence="10 11" key="1">
    <citation type="submission" date="2016-02" db="EMBL/GenBank/DDBJ databases">
        <title>Comparative genomic and transcriptomic foundation for Pichia pastoris.</title>
        <authorList>
            <person name="Love K.R."/>
            <person name="Shah K.A."/>
            <person name="Whittaker C.A."/>
            <person name="Wu J."/>
            <person name="Bartlett M.C."/>
            <person name="Ma D."/>
            <person name="Leeson R.L."/>
            <person name="Priest M."/>
            <person name="Young S.K."/>
            <person name="Love J.C."/>
        </authorList>
    </citation>
    <scope>NUCLEOTIDE SEQUENCE [LARGE SCALE GENOMIC DNA]</scope>
    <source>
        <strain evidence="10 11">ATCC 28485</strain>
    </source>
</reference>
<evidence type="ECO:0000256" key="8">
    <source>
        <dbReference type="SAM" id="MobiDB-lite"/>
    </source>
</evidence>
<name>A0A1B2J5Z4_PICPA</name>
<feature type="compositionally biased region" description="Polar residues" evidence="8">
    <location>
        <begin position="11"/>
        <end position="20"/>
    </location>
</feature>
<feature type="compositionally biased region" description="Basic and acidic residues" evidence="8">
    <location>
        <begin position="24"/>
        <end position="42"/>
    </location>
</feature>
<keyword evidence="4" id="KW-0507">mRNA processing</keyword>
<dbReference type="PANTHER" id="PTHR36562:SF5">
    <property type="entry name" value="SERINE_ARGININE REPETITIVE MATRIX 2"/>
    <property type="match status" value="1"/>
</dbReference>
<dbReference type="InterPro" id="IPR051372">
    <property type="entry name" value="CWC21"/>
</dbReference>
<accession>A0A1B2J5Z4</accession>
<evidence type="ECO:0000256" key="2">
    <source>
        <dbReference type="ARBA" id="ARBA00005954"/>
    </source>
</evidence>
<dbReference type="Gene3D" id="6.10.140.420">
    <property type="match status" value="1"/>
</dbReference>
<dbReference type="SMART" id="SM01115">
    <property type="entry name" value="cwf21"/>
    <property type="match status" value="1"/>
</dbReference>
<keyword evidence="11" id="KW-1185">Reference proteome</keyword>
<dbReference type="GO" id="GO:0008380">
    <property type="term" value="P:RNA splicing"/>
    <property type="evidence" value="ECO:0007669"/>
    <property type="project" value="UniProtKB-KW"/>
</dbReference>
<evidence type="ECO:0000256" key="6">
    <source>
        <dbReference type="ARBA" id="ARBA00023187"/>
    </source>
</evidence>
<dbReference type="GO" id="GO:0005681">
    <property type="term" value="C:spliceosomal complex"/>
    <property type="evidence" value="ECO:0007669"/>
    <property type="project" value="UniProtKB-KW"/>
</dbReference>
<evidence type="ECO:0000259" key="9">
    <source>
        <dbReference type="SMART" id="SM01115"/>
    </source>
</evidence>
<feature type="region of interest" description="Disordered" evidence="8">
    <location>
        <begin position="1"/>
        <end position="42"/>
    </location>
</feature>
<keyword evidence="6" id="KW-0508">mRNA splicing</keyword>
<dbReference type="AlphaFoldDB" id="A0A1B2J5Z4"/>
<feature type="region of interest" description="Disordered" evidence="8">
    <location>
        <begin position="125"/>
        <end position="165"/>
    </location>
</feature>
<evidence type="ECO:0000256" key="3">
    <source>
        <dbReference type="ARBA" id="ARBA00020641"/>
    </source>
</evidence>
<evidence type="ECO:0000313" key="11">
    <source>
        <dbReference type="Proteomes" id="UP000094565"/>
    </source>
</evidence>
<dbReference type="Pfam" id="PF08312">
    <property type="entry name" value="cwf21"/>
    <property type="match status" value="1"/>
</dbReference>
<keyword evidence="5" id="KW-0747">Spliceosome</keyword>
<dbReference type="GO" id="GO:0006397">
    <property type="term" value="P:mRNA processing"/>
    <property type="evidence" value="ECO:0007669"/>
    <property type="project" value="UniProtKB-KW"/>
</dbReference>
<organism evidence="10 11">
    <name type="scientific">Komagataella pastoris</name>
    <name type="common">Yeast</name>
    <name type="synonym">Pichia pastoris</name>
    <dbReference type="NCBI Taxonomy" id="4922"/>
    <lineage>
        <taxon>Eukaryota</taxon>
        <taxon>Fungi</taxon>
        <taxon>Dikarya</taxon>
        <taxon>Ascomycota</taxon>
        <taxon>Saccharomycotina</taxon>
        <taxon>Pichiomycetes</taxon>
        <taxon>Pichiales</taxon>
        <taxon>Pichiaceae</taxon>
        <taxon>Komagataella</taxon>
    </lineage>
</organism>
<protein>
    <recommendedName>
        <fullName evidence="3">Pre-mRNA-splicing factor CWC21</fullName>
    </recommendedName>
</protein>
<dbReference type="InterPro" id="IPR013170">
    <property type="entry name" value="mRNA_splic_Cwf21_dom"/>
</dbReference>
<evidence type="ECO:0000256" key="7">
    <source>
        <dbReference type="ARBA" id="ARBA00023242"/>
    </source>
</evidence>
<evidence type="ECO:0000256" key="1">
    <source>
        <dbReference type="ARBA" id="ARBA00004123"/>
    </source>
</evidence>
<dbReference type="Proteomes" id="UP000094565">
    <property type="component" value="Chromosome 1"/>
</dbReference>
<gene>
    <name evidence="10" type="primary">CWC21</name>
    <name evidence="10" type="ORF">ATY40_BA7500679</name>
</gene>
<sequence length="177" mass="20614">MSYNGIGLQSAKGSSTNGYVQRSIADRSGKRGGEYLRRKQQQENYKRAYEITERRTRFTADKAILAHDKKRQVEVKCMDLREELEDNDEDLSDSEIDKRVDALRSSLLQEIDTKSVEADIRKISQADHGKQVRNERFREAVSNNSRQDQPLRTRRRSASPDEAKQFLENLKLNRSMY</sequence>